<dbReference type="EMBL" id="LT629750">
    <property type="protein sequence ID" value="SDT48735.1"/>
    <property type="molecule type" value="Genomic_DNA"/>
</dbReference>
<evidence type="ECO:0000256" key="1">
    <source>
        <dbReference type="SAM" id="MobiDB-lite"/>
    </source>
</evidence>
<dbReference type="RefSeq" id="WP_146690157.1">
    <property type="nucleotide sequence ID" value="NZ_LT629750.1"/>
</dbReference>
<feature type="signal peptide" evidence="2">
    <location>
        <begin position="1"/>
        <end position="29"/>
    </location>
</feature>
<reference evidence="4" key="1">
    <citation type="submission" date="2016-10" db="EMBL/GenBank/DDBJ databases">
        <authorList>
            <person name="Varghese N."/>
            <person name="Submissions S."/>
        </authorList>
    </citation>
    <scope>NUCLEOTIDE SEQUENCE [LARGE SCALE GENOMIC DNA]</scope>
    <source>
        <strain evidence="4">GAS369</strain>
    </source>
</reference>
<feature type="region of interest" description="Disordered" evidence="1">
    <location>
        <begin position="78"/>
        <end position="113"/>
    </location>
</feature>
<dbReference type="Proteomes" id="UP000243904">
    <property type="component" value="Chromosome I"/>
</dbReference>
<sequence length="305" mass="31799">MTSTIRYGWTRLPVVVAGFSLVWALSAAAQTVPSTAEPDAAAAEAVGPGVDANDDDMKDIDVDKLDWSQLNVDASTLTIHPASKGRPASQASTGTDMSWSSNDNPNGSSAVSVKESLSSFLNTQVGADMTVTRQPQTLTESQLLSEKLANGGSLPQSSGTAWATITAPGVGSIWDKTAVEARVDPAEDQSKLGTSLSKSLPLNEQYSLTLENGYNVVEQGVVPGGAIIGRPIRNYETEQSAKLSIAETGTSFTAGQSLSSTDDKWLRKIGAEQKLFGGVSVTGSIGETPLGAANKSLTAGYKQSW</sequence>
<name>A0A1H2ARQ7_9BRAD</name>
<evidence type="ECO:0000256" key="2">
    <source>
        <dbReference type="SAM" id="SignalP"/>
    </source>
</evidence>
<evidence type="ECO:0000313" key="3">
    <source>
        <dbReference type="EMBL" id="SDT48735.1"/>
    </source>
</evidence>
<keyword evidence="2" id="KW-0732">Signal</keyword>
<protein>
    <submittedName>
        <fullName evidence="3">Uncharacterized protein</fullName>
    </submittedName>
</protein>
<keyword evidence="4" id="KW-1185">Reference proteome</keyword>
<dbReference type="AlphaFoldDB" id="A0A1H2ARQ7"/>
<feature type="chain" id="PRO_5009269100" evidence="2">
    <location>
        <begin position="30"/>
        <end position="305"/>
    </location>
</feature>
<evidence type="ECO:0000313" key="4">
    <source>
        <dbReference type="Proteomes" id="UP000243904"/>
    </source>
</evidence>
<proteinExistence type="predicted"/>
<organism evidence="3 4">
    <name type="scientific">Bradyrhizobium canariense</name>
    <dbReference type="NCBI Taxonomy" id="255045"/>
    <lineage>
        <taxon>Bacteria</taxon>
        <taxon>Pseudomonadati</taxon>
        <taxon>Pseudomonadota</taxon>
        <taxon>Alphaproteobacteria</taxon>
        <taxon>Hyphomicrobiales</taxon>
        <taxon>Nitrobacteraceae</taxon>
        <taxon>Bradyrhizobium</taxon>
    </lineage>
</organism>
<gene>
    <name evidence="3" type="ORF">SAMN05444158_6416</name>
</gene>
<feature type="compositionally biased region" description="Polar residues" evidence="1">
    <location>
        <begin position="89"/>
        <end position="107"/>
    </location>
</feature>
<accession>A0A1H2ARQ7</accession>